<proteinExistence type="predicted"/>
<reference evidence="1" key="1">
    <citation type="journal article" date="2023" name="G3 (Bethesda)">
        <title>Whole genome assembly and annotation of the endangered Caribbean coral Acropora cervicornis.</title>
        <authorList>
            <person name="Selwyn J.D."/>
            <person name="Vollmer S.V."/>
        </authorList>
    </citation>
    <scope>NUCLEOTIDE SEQUENCE</scope>
    <source>
        <strain evidence="1">K2</strain>
    </source>
</reference>
<organism evidence="1 2">
    <name type="scientific">Acropora cervicornis</name>
    <name type="common">Staghorn coral</name>
    <dbReference type="NCBI Taxonomy" id="6130"/>
    <lineage>
        <taxon>Eukaryota</taxon>
        <taxon>Metazoa</taxon>
        <taxon>Cnidaria</taxon>
        <taxon>Anthozoa</taxon>
        <taxon>Hexacorallia</taxon>
        <taxon>Scleractinia</taxon>
        <taxon>Astrocoeniina</taxon>
        <taxon>Acroporidae</taxon>
        <taxon>Acropora</taxon>
    </lineage>
</organism>
<dbReference type="Proteomes" id="UP001249851">
    <property type="component" value="Unassembled WGS sequence"/>
</dbReference>
<evidence type="ECO:0000313" key="1">
    <source>
        <dbReference type="EMBL" id="KAK2570444.1"/>
    </source>
</evidence>
<accession>A0AAD9QZR0</accession>
<dbReference type="EMBL" id="JARQWQ010000008">
    <property type="protein sequence ID" value="KAK2570444.1"/>
    <property type="molecule type" value="Genomic_DNA"/>
</dbReference>
<name>A0AAD9QZR0_ACRCE</name>
<dbReference type="AlphaFoldDB" id="A0AAD9QZR0"/>
<reference evidence="1" key="2">
    <citation type="journal article" date="2023" name="Science">
        <title>Genomic signatures of disease resistance in endangered staghorn corals.</title>
        <authorList>
            <person name="Vollmer S.V."/>
            <person name="Selwyn J.D."/>
            <person name="Despard B.A."/>
            <person name="Roesel C.L."/>
        </authorList>
    </citation>
    <scope>NUCLEOTIDE SEQUENCE</scope>
    <source>
        <strain evidence="1">K2</strain>
    </source>
</reference>
<sequence>MRGKKTKVDPLRSFTDGGEDVAEANRLTAQQKVNFLELMLWQIANYCPVIARNTLVKNSTSIQSIWSTIRQHFGFQITGAHFIDFADIHLESNERPEDLYQRLMAFVEDILLKANSLSHHGDLITEDEELSPSLENFVALTWLKLIHPDLPRLVKQRYGTELRSSVNKTKGFSSPKFAT</sequence>
<evidence type="ECO:0000313" key="2">
    <source>
        <dbReference type="Proteomes" id="UP001249851"/>
    </source>
</evidence>
<gene>
    <name evidence="1" type="ORF">P5673_005262</name>
</gene>
<protein>
    <submittedName>
        <fullName evidence="1">Uncharacterized protein</fullName>
    </submittedName>
</protein>
<comment type="caution">
    <text evidence="1">The sequence shown here is derived from an EMBL/GenBank/DDBJ whole genome shotgun (WGS) entry which is preliminary data.</text>
</comment>
<keyword evidence="2" id="KW-1185">Reference proteome</keyword>